<evidence type="ECO:0000313" key="2">
    <source>
        <dbReference type="EMBL" id="CEG57822.1"/>
    </source>
</evidence>
<sequence>MISFNKPVNKWVFIALVNVAIVSGIVLGAMHSNDSTTDNDVISSRLNDIQSQLITLQTEIKKPVEKIDLSSINQDFNKLAGLIEQLKSTDESKLNQLVLESRSELTQKLDTIHKVVNTLDKKEHPIKYLPVTVLPFKVLSIDSIQQVSVASVIYDFKTVPMERGDTLAGWSVLEIDFGRQHLVFENSNKDRVPVNMEQGEQHV</sequence>
<keyword evidence="1" id="KW-1133">Transmembrane helix</keyword>
<dbReference type="AlphaFoldDB" id="A0A098G5U0"/>
<dbReference type="KEGG" id="lfa:LFA_2450"/>
<reference evidence="3" key="1">
    <citation type="submission" date="2014-09" db="EMBL/GenBank/DDBJ databases">
        <authorList>
            <person name="Gomez-Valero L."/>
        </authorList>
    </citation>
    <scope>NUCLEOTIDE SEQUENCE [LARGE SCALE GENOMIC DNA]</scope>
    <source>
        <strain evidence="3">ATCC700992</strain>
    </source>
</reference>
<dbReference type="Proteomes" id="UP000032430">
    <property type="component" value="Chromosome I"/>
</dbReference>
<gene>
    <name evidence="2" type="ORF">LFA_2450</name>
</gene>
<dbReference type="OrthoDB" id="5652867at2"/>
<feature type="transmembrane region" description="Helical" evidence="1">
    <location>
        <begin position="12"/>
        <end position="30"/>
    </location>
</feature>
<dbReference type="HOGENOM" id="CLU_1364803_0_0_6"/>
<evidence type="ECO:0000256" key="1">
    <source>
        <dbReference type="SAM" id="Phobius"/>
    </source>
</evidence>
<accession>A0A098G5U0</accession>
<evidence type="ECO:0000313" key="3">
    <source>
        <dbReference type="Proteomes" id="UP000032430"/>
    </source>
</evidence>
<dbReference type="STRING" id="1212491.LFA_2450"/>
<keyword evidence="1" id="KW-0472">Membrane</keyword>
<dbReference type="RefSeq" id="WP_045096248.1">
    <property type="nucleotide sequence ID" value="NZ_LN614827.1"/>
</dbReference>
<dbReference type="EMBL" id="LN614827">
    <property type="protein sequence ID" value="CEG57822.1"/>
    <property type="molecule type" value="Genomic_DNA"/>
</dbReference>
<organism evidence="2 3">
    <name type="scientific">Legionella fallonii LLAP-10</name>
    <dbReference type="NCBI Taxonomy" id="1212491"/>
    <lineage>
        <taxon>Bacteria</taxon>
        <taxon>Pseudomonadati</taxon>
        <taxon>Pseudomonadota</taxon>
        <taxon>Gammaproteobacteria</taxon>
        <taxon>Legionellales</taxon>
        <taxon>Legionellaceae</taxon>
        <taxon>Legionella</taxon>
    </lineage>
</organism>
<keyword evidence="1" id="KW-0812">Transmembrane</keyword>
<keyword evidence="3" id="KW-1185">Reference proteome</keyword>
<protein>
    <submittedName>
        <fullName evidence="2">Uncharacterized protein</fullName>
    </submittedName>
</protein>
<name>A0A098G5U0_9GAMM</name>
<proteinExistence type="predicted"/>